<dbReference type="EMBL" id="ML992501">
    <property type="protein sequence ID" value="KAF2227488.1"/>
    <property type="molecule type" value="Genomic_DNA"/>
</dbReference>
<dbReference type="PRINTS" id="PR00463">
    <property type="entry name" value="EP450I"/>
</dbReference>
<dbReference type="InterPro" id="IPR002401">
    <property type="entry name" value="Cyt_P450_E_grp-I"/>
</dbReference>
<dbReference type="SUPFAM" id="SSF48264">
    <property type="entry name" value="Cytochrome P450"/>
    <property type="match status" value="1"/>
</dbReference>
<dbReference type="Gene3D" id="1.10.630.10">
    <property type="entry name" value="Cytochrome P450"/>
    <property type="match status" value="1"/>
</dbReference>
<feature type="binding site" description="axial binding residue" evidence="5">
    <location>
        <position position="503"/>
    </location>
    <ligand>
        <name>heme</name>
        <dbReference type="ChEBI" id="CHEBI:30413"/>
    </ligand>
    <ligandPart>
        <name>Fe</name>
        <dbReference type="ChEBI" id="CHEBI:18248"/>
    </ligandPart>
</feature>
<dbReference type="InterPro" id="IPR036396">
    <property type="entry name" value="Cyt_P450_sf"/>
</dbReference>
<dbReference type="PROSITE" id="PS00086">
    <property type="entry name" value="CYTOCHROME_P450"/>
    <property type="match status" value="1"/>
</dbReference>
<name>A0A6A6GPD8_9PEZI</name>
<evidence type="ECO:0000256" key="4">
    <source>
        <dbReference type="ARBA" id="ARBA00023004"/>
    </source>
</evidence>
<dbReference type="AlphaFoldDB" id="A0A6A6GPD8"/>
<evidence type="ECO:0000256" key="3">
    <source>
        <dbReference type="ARBA" id="ARBA00022723"/>
    </source>
</evidence>
<accession>A0A6A6GPD8</accession>
<dbReference type="GO" id="GO:0004497">
    <property type="term" value="F:monooxygenase activity"/>
    <property type="evidence" value="ECO:0007669"/>
    <property type="project" value="UniProtKB-KW"/>
</dbReference>
<keyword evidence="3 5" id="KW-0479">Metal-binding</keyword>
<proteinExistence type="inferred from homology"/>
<organism evidence="7 8">
    <name type="scientific">Elsinoe ampelina</name>
    <dbReference type="NCBI Taxonomy" id="302913"/>
    <lineage>
        <taxon>Eukaryota</taxon>
        <taxon>Fungi</taxon>
        <taxon>Dikarya</taxon>
        <taxon>Ascomycota</taxon>
        <taxon>Pezizomycotina</taxon>
        <taxon>Dothideomycetes</taxon>
        <taxon>Dothideomycetidae</taxon>
        <taxon>Myriangiales</taxon>
        <taxon>Elsinoaceae</taxon>
        <taxon>Elsinoe</taxon>
    </lineage>
</organism>
<comment type="cofactor">
    <cofactor evidence="1 5">
        <name>heme</name>
        <dbReference type="ChEBI" id="CHEBI:30413"/>
    </cofactor>
</comment>
<keyword evidence="6" id="KW-0503">Monooxygenase</keyword>
<dbReference type="GO" id="GO:0005506">
    <property type="term" value="F:iron ion binding"/>
    <property type="evidence" value="ECO:0007669"/>
    <property type="project" value="InterPro"/>
</dbReference>
<dbReference type="PANTHER" id="PTHR24305">
    <property type="entry name" value="CYTOCHROME P450"/>
    <property type="match status" value="1"/>
</dbReference>
<dbReference type="OrthoDB" id="1470350at2759"/>
<comment type="similarity">
    <text evidence="2 6">Belongs to the cytochrome P450 family.</text>
</comment>
<reference evidence="8" key="1">
    <citation type="journal article" date="2020" name="Stud. Mycol.">
        <title>101 Dothideomycetes genomes: A test case for predicting lifestyles and emergence of pathogens.</title>
        <authorList>
            <person name="Haridas S."/>
            <person name="Albert R."/>
            <person name="Binder M."/>
            <person name="Bloem J."/>
            <person name="LaButti K."/>
            <person name="Salamov A."/>
            <person name="Andreopoulos B."/>
            <person name="Baker S."/>
            <person name="Barry K."/>
            <person name="Bills G."/>
            <person name="Bluhm B."/>
            <person name="Cannon C."/>
            <person name="Castanera R."/>
            <person name="Culley D."/>
            <person name="Daum C."/>
            <person name="Ezra D."/>
            <person name="Gonzalez J."/>
            <person name="Henrissat B."/>
            <person name="Kuo A."/>
            <person name="Liang C."/>
            <person name="Lipzen A."/>
            <person name="Lutzoni F."/>
            <person name="Magnuson J."/>
            <person name="Mondo S."/>
            <person name="Nolan M."/>
            <person name="Ohm R."/>
            <person name="Pangilinan J."/>
            <person name="Park H.-J."/>
            <person name="Ramirez L."/>
            <person name="Alfaro M."/>
            <person name="Sun H."/>
            <person name="Tritt A."/>
            <person name="Yoshinaga Y."/>
            <person name="Zwiers L.-H."/>
            <person name="Turgeon B."/>
            <person name="Goodwin S."/>
            <person name="Spatafora J."/>
            <person name="Crous P."/>
            <person name="Grigoriev I."/>
        </authorList>
    </citation>
    <scope>NUCLEOTIDE SEQUENCE [LARGE SCALE GENOMIC DNA]</scope>
    <source>
        <strain evidence="8">CECT 20119</strain>
    </source>
</reference>
<dbReference type="Pfam" id="PF00067">
    <property type="entry name" value="p450"/>
    <property type="match status" value="1"/>
</dbReference>
<keyword evidence="4 5" id="KW-0408">Iron</keyword>
<dbReference type="PANTHER" id="PTHR24305:SF166">
    <property type="entry name" value="CYTOCHROME P450 12A4, MITOCHONDRIAL-RELATED"/>
    <property type="match status" value="1"/>
</dbReference>
<dbReference type="Proteomes" id="UP000799538">
    <property type="component" value="Unassembled WGS sequence"/>
</dbReference>
<evidence type="ECO:0000256" key="5">
    <source>
        <dbReference type="PIRSR" id="PIRSR602401-1"/>
    </source>
</evidence>
<evidence type="ECO:0000256" key="2">
    <source>
        <dbReference type="ARBA" id="ARBA00010617"/>
    </source>
</evidence>
<keyword evidence="5 6" id="KW-0349">Heme</keyword>
<dbReference type="GO" id="GO:0020037">
    <property type="term" value="F:heme binding"/>
    <property type="evidence" value="ECO:0007669"/>
    <property type="project" value="InterPro"/>
</dbReference>
<evidence type="ECO:0000256" key="1">
    <source>
        <dbReference type="ARBA" id="ARBA00001971"/>
    </source>
</evidence>
<sequence>MWSLLTTAVTALLALYYGSFILRFCINYFQGRKSGFYTVLIPFAPAHPVWLIGAGILREFLQKTFKGRLWDWLVLTIGPFEHEVKRRPFFEKKTKSYLLVTAGENELWTSDPEVVLDVLKRPKDFSQQDVSNLILGYMGPSLITSDGEVWAKQRKIIASIVNERVSKLVFEESGRQADFLVDELRTVNSEDRDATMPSMDGLKKIAINVLSRAGYGIPKSWEDGDVPSDSVSRGGKYHLDFMSSVKYMIDYLVVGAFISPRLLTNMPNWVKGASEMHNIGHAVNEYAHHARAKIAEERAIQASSKTQLVRASLLAHLVLNSGDAASVNQKAISLTEPEMFGNLWVFTSAGYDTTANTLQFATILLAAYPKWQDWLFSESVRLLPSGTTSDLDYASTYTRATRHLALMNETLRLFPPVPHNAKMNKSGKYQTITTKTATYHIPPKTNIFPCFLALHLEPTTQDEYLFRPARWIVQSSTEAGETEQLFKPPQGHFLPFSTGPRVCPGYKMAQVEFVSVMLTLLRRFKVEAVKRVINGKEETQEEAAQRLWEMMHDLRQGLTIGIKRIHETGLRFVEREI</sequence>
<dbReference type="InterPro" id="IPR001128">
    <property type="entry name" value="Cyt_P450"/>
</dbReference>
<evidence type="ECO:0000256" key="6">
    <source>
        <dbReference type="RuleBase" id="RU000461"/>
    </source>
</evidence>
<dbReference type="PRINTS" id="PR00385">
    <property type="entry name" value="P450"/>
</dbReference>
<keyword evidence="8" id="KW-1185">Reference proteome</keyword>
<dbReference type="InterPro" id="IPR050121">
    <property type="entry name" value="Cytochrome_P450_monoxygenase"/>
</dbReference>
<keyword evidence="6" id="KW-0560">Oxidoreductase</keyword>
<evidence type="ECO:0000313" key="8">
    <source>
        <dbReference type="Proteomes" id="UP000799538"/>
    </source>
</evidence>
<protein>
    <submittedName>
        <fullName evidence="7">Cytochrome P450</fullName>
    </submittedName>
</protein>
<evidence type="ECO:0000313" key="7">
    <source>
        <dbReference type="EMBL" id="KAF2227488.1"/>
    </source>
</evidence>
<dbReference type="GO" id="GO:0016705">
    <property type="term" value="F:oxidoreductase activity, acting on paired donors, with incorporation or reduction of molecular oxygen"/>
    <property type="evidence" value="ECO:0007669"/>
    <property type="project" value="InterPro"/>
</dbReference>
<gene>
    <name evidence="7" type="ORF">BDZ85DRAFT_227965</name>
</gene>
<dbReference type="InterPro" id="IPR017972">
    <property type="entry name" value="Cyt_P450_CS"/>
</dbReference>